<proteinExistence type="inferred from homology"/>
<evidence type="ECO:0000256" key="2">
    <source>
        <dbReference type="PROSITE-ProRule" id="PRU00285"/>
    </source>
</evidence>
<dbReference type="Gene3D" id="2.60.40.790">
    <property type="match status" value="1"/>
</dbReference>
<gene>
    <name evidence="6" type="ORF">BCR32DRAFT_289786</name>
</gene>
<evidence type="ECO:0000256" key="3">
    <source>
        <dbReference type="RuleBase" id="RU003616"/>
    </source>
</evidence>
<accession>A0A1Y1XMD9</accession>
<dbReference type="InterPro" id="IPR031107">
    <property type="entry name" value="Small_HSP"/>
</dbReference>
<reference evidence="6 7" key="1">
    <citation type="submission" date="2016-08" db="EMBL/GenBank/DDBJ databases">
        <title>A Parts List for Fungal Cellulosomes Revealed by Comparative Genomics.</title>
        <authorList>
            <consortium name="DOE Joint Genome Institute"/>
            <person name="Haitjema C.H."/>
            <person name="Gilmore S.P."/>
            <person name="Henske J.K."/>
            <person name="Solomon K.V."/>
            <person name="De Groot R."/>
            <person name="Kuo A."/>
            <person name="Mondo S.J."/>
            <person name="Salamov A.A."/>
            <person name="Labutti K."/>
            <person name="Zhao Z."/>
            <person name="Chiniquy J."/>
            <person name="Barry K."/>
            <person name="Brewer H.M."/>
            <person name="Purvine S.O."/>
            <person name="Wright A.T."/>
            <person name="Boxma B."/>
            <person name="Van Alen T."/>
            <person name="Hackstein J.H."/>
            <person name="Baker S.E."/>
            <person name="Grigoriev I.V."/>
            <person name="O'Malley M.A."/>
        </authorList>
    </citation>
    <scope>NUCLEOTIDE SEQUENCE [LARGE SCALE GENOMIC DNA]</scope>
    <source>
        <strain evidence="6 7">S4</strain>
    </source>
</reference>
<feature type="domain" description="SHSP" evidence="5">
    <location>
        <begin position="121"/>
        <end position="214"/>
    </location>
</feature>
<dbReference type="InterPro" id="IPR008978">
    <property type="entry name" value="HSP20-like_chaperone"/>
</dbReference>
<dbReference type="OrthoDB" id="1431247at2759"/>
<dbReference type="InterPro" id="IPR002068">
    <property type="entry name" value="A-crystallin/Hsp20_dom"/>
</dbReference>
<dbReference type="Proteomes" id="UP000193944">
    <property type="component" value="Unassembled WGS sequence"/>
</dbReference>
<comment type="similarity">
    <text evidence="2 3">Belongs to the small heat shock protein (HSP20) family.</text>
</comment>
<evidence type="ECO:0000256" key="4">
    <source>
        <dbReference type="SAM" id="MobiDB-lite"/>
    </source>
</evidence>
<dbReference type="PROSITE" id="PS01031">
    <property type="entry name" value="SHSP"/>
    <property type="match status" value="1"/>
</dbReference>
<name>A0A1Y1XMD9_9FUNG</name>
<sequence>MSIYISNDDLFNNYYLTDPFGFTVNTLNRTTRNTNHNNRRSQRNKKRYSSFDGFLHTFSFLSRNHNTTEDNNKKKNNENKRTHMRTLSTPTLPTNVSSKSNINDNINNINLKKYSCKYSDLIDTQVYQPHIEVEENNNFYRILVYLPDVRKEEINLEISNNNIVIYGERTRKITKNCTFNKFNRTFTIPDDTSSEALKANFKNDLLELIFQKNS</sequence>
<feature type="region of interest" description="Disordered" evidence="4">
    <location>
        <begin position="64"/>
        <end position="91"/>
    </location>
</feature>
<keyword evidence="1" id="KW-0346">Stress response</keyword>
<evidence type="ECO:0000313" key="7">
    <source>
        <dbReference type="Proteomes" id="UP000193944"/>
    </source>
</evidence>
<evidence type="ECO:0000313" key="6">
    <source>
        <dbReference type="EMBL" id="ORX86855.1"/>
    </source>
</evidence>
<dbReference type="SUPFAM" id="SSF49764">
    <property type="entry name" value="HSP20-like chaperones"/>
    <property type="match status" value="1"/>
</dbReference>
<comment type="caution">
    <text evidence="6">The sequence shown here is derived from an EMBL/GenBank/DDBJ whole genome shotgun (WGS) entry which is preliminary data.</text>
</comment>
<dbReference type="CDD" id="cd06464">
    <property type="entry name" value="ACD_sHsps-like"/>
    <property type="match status" value="1"/>
</dbReference>
<reference evidence="6 7" key="2">
    <citation type="submission" date="2016-08" db="EMBL/GenBank/DDBJ databases">
        <title>Pervasive Adenine N6-methylation of Active Genes in Fungi.</title>
        <authorList>
            <consortium name="DOE Joint Genome Institute"/>
            <person name="Mondo S.J."/>
            <person name="Dannebaum R.O."/>
            <person name="Kuo R.C."/>
            <person name="Labutti K."/>
            <person name="Haridas S."/>
            <person name="Kuo A."/>
            <person name="Salamov A."/>
            <person name="Ahrendt S.R."/>
            <person name="Lipzen A."/>
            <person name="Sullivan W."/>
            <person name="Andreopoulos W.B."/>
            <person name="Clum A."/>
            <person name="Lindquist E."/>
            <person name="Daum C."/>
            <person name="Ramamoorthy G.K."/>
            <person name="Gryganskyi A."/>
            <person name="Culley D."/>
            <person name="Magnuson J.K."/>
            <person name="James T.Y."/>
            <person name="O'Malley M.A."/>
            <person name="Stajich J.E."/>
            <person name="Spatafora J.W."/>
            <person name="Visel A."/>
            <person name="Grigoriev I.V."/>
        </authorList>
    </citation>
    <scope>NUCLEOTIDE SEQUENCE [LARGE SCALE GENOMIC DNA]</scope>
    <source>
        <strain evidence="6 7">S4</strain>
    </source>
</reference>
<dbReference type="STRING" id="1754192.A0A1Y1XMD9"/>
<dbReference type="AlphaFoldDB" id="A0A1Y1XMD9"/>
<organism evidence="6 7">
    <name type="scientific">Anaeromyces robustus</name>
    <dbReference type="NCBI Taxonomy" id="1754192"/>
    <lineage>
        <taxon>Eukaryota</taxon>
        <taxon>Fungi</taxon>
        <taxon>Fungi incertae sedis</taxon>
        <taxon>Chytridiomycota</taxon>
        <taxon>Chytridiomycota incertae sedis</taxon>
        <taxon>Neocallimastigomycetes</taxon>
        <taxon>Neocallimastigales</taxon>
        <taxon>Neocallimastigaceae</taxon>
        <taxon>Anaeromyces</taxon>
    </lineage>
</organism>
<dbReference type="EMBL" id="MCFG01000016">
    <property type="protein sequence ID" value="ORX86855.1"/>
    <property type="molecule type" value="Genomic_DNA"/>
</dbReference>
<protein>
    <recommendedName>
        <fullName evidence="5">SHSP domain-containing protein</fullName>
    </recommendedName>
</protein>
<evidence type="ECO:0000256" key="1">
    <source>
        <dbReference type="ARBA" id="ARBA00023016"/>
    </source>
</evidence>
<dbReference type="PANTHER" id="PTHR11527">
    <property type="entry name" value="HEAT-SHOCK PROTEIN 20 FAMILY MEMBER"/>
    <property type="match status" value="1"/>
</dbReference>
<keyword evidence="7" id="KW-1185">Reference proteome</keyword>
<feature type="compositionally biased region" description="Basic and acidic residues" evidence="4">
    <location>
        <begin position="66"/>
        <end position="81"/>
    </location>
</feature>
<evidence type="ECO:0000259" key="5">
    <source>
        <dbReference type="PROSITE" id="PS01031"/>
    </source>
</evidence>
<dbReference type="Pfam" id="PF00011">
    <property type="entry name" value="HSP20"/>
    <property type="match status" value="1"/>
</dbReference>